<sequence length="343" mass="38481">MDKQKAGKIGGARRAVLLPPERKSEIARAGAVARWNKDLPQADYEGEFALGDAQIACAVLPNGTRIITQAAFLRVLGRSRSPKAGTGVLSTVDELPFFLQADALKPFISEELAMSTNPIFYRTKSGGKGVGYDARLLPQVAEVYLRFRDATLREGKEIPARYERMIGAADILIRALANVGIIALVDEATGFQRDRAATALAEILEKFIAKELRPWVQTFPNEYYAQLFRLRGLDFPRDSVKRPQYFGHLTNDIIYARLAPKVLDELKNATPRTSDGRLKHHLHRRLSEDFGHPRLREHLASVVTVMQLSTDYDDFIQKLDRVKPRFGETLQLPFDGERPITGL</sequence>
<dbReference type="EMBL" id="JN662425">
    <property type="protein sequence ID" value="AEZ50822.1"/>
    <property type="molecule type" value="Genomic_DNA"/>
</dbReference>
<evidence type="ECO:0000259" key="1">
    <source>
        <dbReference type="Pfam" id="PF10546"/>
    </source>
</evidence>
<gene>
    <name evidence="2" type="ORF">DC1_0005</name>
</gene>
<dbReference type="Pfam" id="PF10546">
    <property type="entry name" value="P63C"/>
    <property type="match status" value="1"/>
</dbReference>
<name>I6NRL3_9CAUD</name>
<dbReference type="KEGG" id="vg:13455367"/>
<evidence type="ECO:0000313" key="3">
    <source>
        <dbReference type="Proteomes" id="UP000007817"/>
    </source>
</evidence>
<dbReference type="RefSeq" id="YP_006589935.1">
    <property type="nucleotide sequence ID" value="NC_018452.1"/>
</dbReference>
<reference evidence="2 3" key="1">
    <citation type="journal article" date="2012" name="Appl. Environ. Microbiol.">
        <title>Characterization of DC1, a broad-host-range Bcep22-like podovirus.</title>
        <authorList>
            <person name="Lynch K.H."/>
            <person name="Stothard P."/>
            <person name="Dennis J.J."/>
        </authorList>
    </citation>
    <scope>NUCLEOTIDE SEQUENCE [LARGE SCALE GENOMIC DNA]</scope>
</reference>
<keyword evidence="3" id="KW-1185">Reference proteome</keyword>
<evidence type="ECO:0000313" key="2">
    <source>
        <dbReference type="EMBL" id="AEZ50822.1"/>
    </source>
</evidence>
<organism evidence="2 3">
    <name type="scientific">Burkholderia phage DC1</name>
    <dbReference type="NCBI Taxonomy" id="2881398"/>
    <lineage>
        <taxon>Viruses</taxon>
        <taxon>Duplodnaviria</taxon>
        <taxon>Heunggongvirae</taxon>
        <taxon>Uroviricota</taxon>
        <taxon>Caudoviricetes</taxon>
        <taxon>Lessievirus</taxon>
        <taxon>Lessievirus DC1</taxon>
    </lineage>
</organism>
<feature type="domain" description="Bacteriophage Mx8 p63 C-terminal" evidence="1">
    <location>
        <begin position="203"/>
        <end position="295"/>
    </location>
</feature>
<proteinExistence type="predicted"/>
<dbReference type="InterPro" id="IPR018874">
    <property type="entry name" value="Phage_Mx8_p63_C"/>
</dbReference>
<accession>I6NRL3</accession>
<dbReference type="OrthoDB" id="13713at10239"/>
<protein>
    <recommendedName>
        <fullName evidence="1">Bacteriophage Mx8 p63 C-terminal domain-containing protein</fullName>
    </recommendedName>
</protein>
<dbReference type="GeneID" id="13455367"/>
<dbReference type="Proteomes" id="UP000007817">
    <property type="component" value="Segment"/>
</dbReference>